<evidence type="ECO:0000256" key="5">
    <source>
        <dbReference type="ARBA" id="ARBA00023049"/>
    </source>
</evidence>
<dbReference type="InterPro" id="IPR025657">
    <property type="entry name" value="RadC_JAB"/>
</dbReference>
<evidence type="ECO:0000259" key="7">
    <source>
        <dbReference type="PROSITE" id="PS50249"/>
    </source>
</evidence>
<dbReference type="PROSITE" id="PS50249">
    <property type="entry name" value="MPN"/>
    <property type="match status" value="1"/>
</dbReference>
<dbReference type="GO" id="GO:0006508">
    <property type="term" value="P:proteolysis"/>
    <property type="evidence" value="ECO:0007669"/>
    <property type="project" value="UniProtKB-KW"/>
</dbReference>
<dbReference type="PANTHER" id="PTHR30471">
    <property type="entry name" value="DNA REPAIR PROTEIN RADC"/>
    <property type="match status" value="1"/>
</dbReference>
<feature type="domain" description="MPN" evidence="7">
    <location>
        <begin position="132"/>
        <end position="254"/>
    </location>
</feature>
<evidence type="ECO:0000313" key="8">
    <source>
        <dbReference type="EMBL" id="QPQ54288.1"/>
    </source>
</evidence>
<dbReference type="PROSITE" id="PS01302">
    <property type="entry name" value="UPF0758"/>
    <property type="match status" value="1"/>
</dbReference>
<evidence type="ECO:0000256" key="2">
    <source>
        <dbReference type="ARBA" id="ARBA00022723"/>
    </source>
</evidence>
<dbReference type="KEGG" id="sflv:IC614_07930"/>
<keyword evidence="3" id="KW-0378">Hydrolase</keyword>
<keyword evidence="5" id="KW-0482">Metalloprotease</keyword>
<dbReference type="Pfam" id="PF04002">
    <property type="entry name" value="RadC"/>
    <property type="match status" value="1"/>
</dbReference>
<evidence type="ECO:0000256" key="4">
    <source>
        <dbReference type="ARBA" id="ARBA00022833"/>
    </source>
</evidence>
<proteinExistence type="inferred from homology"/>
<name>A0A7T2GIR7_9SPHN</name>
<dbReference type="InterPro" id="IPR037518">
    <property type="entry name" value="MPN"/>
</dbReference>
<comment type="similarity">
    <text evidence="6">Belongs to the UPF0758 family.</text>
</comment>
<evidence type="ECO:0000256" key="1">
    <source>
        <dbReference type="ARBA" id="ARBA00022670"/>
    </source>
</evidence>
<accession>A0A7T2GIR7</accession>
<dbReference type="PANTHER" id="PTHR30471:SF3">
    <property type="entry name" value="UPF0758 PROTEIN YEES-RELATED"/>
    <property type="match status" value="1"/>
</dbReference>
<gene>
    <name evidence="8" type="primary">radC</name>
    <name evidence="8" type="ORF">IC614_07930</name>
</gene>
<dbReference type="InterPro" id="IPR020891">
    <property type="entry name" value="UPF0758_CS"/>
</dbReference>
<evidence type="ECO:0000313" key="9">
    <source>
        <dbReference type="Proteomes" id="UP000594873"/>
    </source>
</evidence>
<dbReference type="Proteomes" id="UP000594873">
    <property type="component" value="Chromosome"/>
</dbReference>
<keyword evidence="9" id="KW-1185">Reference proteome</keyword>
<dbReference type="CDD" id="cd08071">
    <property type="entry name" value="MPN_DUF2466"/>
    <property type="match status" value="1"/>
</dbReference>
<reference evidence="8 9" key="1">
    <citation type="submission" date="2020-11" db="EMBL/GenBank/DDBJ databases">
        <title>Genome seq and assembly of Sphingosinicella sp.</title>
        <authorList>
            <person name="Chhetri G."/>
        </authorList>
    </citation>
    <scope>NUCLEOTIDE SEQUENCE [LARGE SCALE GENOMIC DNA]</scope>
    <source>
        <strain evidence="8 9">UDD2</strain>
    </source>
</reference>
<organism evidence="8 9">
    <name type="scientific">Allosphingosinicella flava</name>
    <dbReference type="NCBI Taxonomy" id="2771430"/>
    <lineage>
        <taxon>Bacteria</taxon>
        <taxon>Pseudomonadati</taxon>
        <taxon>Pseudomonadota</taxon>
        <taxon>Alphaproteobacteria</taxon>
        <taxon>Sphingomonadales</taxon>
        <taxon>Sphingomonadaceae</taxon>
        <taxon>Allosphingosinicella</taxon>
    </lineage>
</organism>
<evidence type="ECO:0000256" key="6">
    <source>
        <dbReference type="RuleBase" id="RU003797"/>
    </source>
</evidence>
<keyword evidence="4" id="KW-0862">Zinc</keyword>
<dbReference type="SUPFAM" id="SSF102712">
    <property type="entry name" value="JAB1/MPN domain"/>
    <property type="match status" value="1"/>
</dbReference>
<evidence type="ECO:0000256" key="3">
    <source>
        <dbReference type="ARBA" id="ARBA00022801"/>
    </source>
</evidence>
<dbReference type="GO" id="GO:0046872">
    <property type="term" value="F:metal ion binding"/>
    <property type="evidence" value="ECO:0007669"/>
    <property type="project" value="UniProtKB-KW"/>
</dbReference>
<dbReference type="NCBIfam" id="TIGR00608">
    <property type="entry name" value="radc"/>
    <property type="match status" value="1"/>
</dbReference>
<keyword evidence="2" id="KW-0479">Metal-binding</keyword>
<sequence>MDGRFSWTHRWRSRRQGLRSRHRALDLRAGGGEARLSYAAAFDRSDGPAPPPPDALRDRSLLEALLRITWPLEAARRAEHLIATFGSIEALLDAHPDEQMPHCGDWRTVSLLQAVRAVALETRRARLTAGPVLSDSHALIDYLSIAMARDHAEHLRVLCLDSDNCLLAEEIVGIGTVQEVALHPREIIRPALRVNATALILVHNHPSGSAEPSKADILATQRLAAAAGLLGIAVHDHVIIARSSWRSFRALGLIK</sequence>
<protein>
    <submittedName>
        <fullName evidence="8">DNA repair protein RadC</fullName>
    </submittedName>
</protein>
<dbReference type="EMBL" id="CP065592">
    <property type="protein sequence ID" value="QPQ54288.1"/>
    <property type="molecule type" value="Genomic_DNA"/>
</dbReference>
<dbReference type="InterPro" id="IPR001405">
    <property type="entry name" value="UPF0758"/>
</dbReference>
<dbReference type="Gene3D" id="3.40.140.10">
    <property type="entry name" value="Cytidine Deaminase, domain 2"/>
    <property type="match status" value="1"/>
</dbReference>
<dbReference type="GO" id="GO:0008237">
    <property type="term" value="F:metallopeptidase activity"/>
    <property type="evidence" value="ECO:0007669"/>
    <property type="project" value="UniProtKB-KW"/>
</dbReference>
<dbReference type="AlphaFoldDB" id="A0A7T2GIR7"/>
<keyword evidence="1" id="KW-0645">Protease</keyword>